<dbReference type="AlphaFoldDB" id="A0A099KG80"/>
<feature type="chain" id="PRO_5001948917" evidence="1">
    <location>
        <begin position="20"/>
        <end position="199"/>
    </location>
</feature>
<evidence type="ECO:0000313" key="2">
    <source>
        <dbReference type="EMBL" id="KGJ88583.1"/>
    </source>
</evidence>
<dbReference type="PATRIC" id="fig|28229.4.peg.3218"/>
<sequence length="199" mass="21806" precursor="true">MKKIIMLVTMLLVSINSHATLLSVELNQESYQVGDVLTADFIISDIEEDVLGFQKLLATFDFTLSWDNSVIDYDSSSFGNKLNVGFGGSDQSVFDFMTDSVTLSEVSYAWWDELLPVQDGLSQFVLASVNFDVTNAGTSMLDLTNVIFGDDFGSSFVDVSSTNASFIVNSAVPVDVPEPMTILLMLIAIAVLTRQRKLN</sequence>
<evidence type="ECO:0000313" key="3">
    <source>
        <dbReference type="Proteomes" id="UP000029843"/>
    </source>
</evidence>
<dbReference type="EMBL" id="JQED01000045">
    <property type="protein sequence ID" value="KGJ88583.1"/>
    <property type="molecule type" value="Genomic_DNA"/>
</dbReference>
<accession>A0A099KG80</accession>
<dbReference type="NCBIfam" id="TIGR02595">
    <property type="entry name" value="PEP_CTERM"/>
    <property type="match status" value="1"/>
</dbReference>
<protein>
    <submittedName>
        <fullName evidence="2">PEP motif putative anchor domain protein</fullName>
    </submittedName>
</protein>
<dbReference type="GO" id="GO:0030246">
    <property type="term" value="F:carbohydrate binding"/>
    <property type="evidence" value="ECO:0007669"/>
    <property type="project" value="InterPro"/>
</dbReference>
<comment type="caution">
    <text evidence="2">The sequence shown here is derived from an EMBL/GenBank/DDBJ whole genome shotgun (WGS) entry which is preliminary data.</text>
</comment>
<name>A0A099KG80_COLPS</name>
<reference evidence="2 3" key="1">
    <citation type="submission" date="2014-08" db="EMBL/GenBank/DDBJ databases">
        <title>Genomic and Phenotypic Diversity of Colwellia psychrerythraea strains from Disparate Marine Basins.</title>
        <authorList>
            <person name="Techtmann S.M."/>
            <person name="Stelling S.C."/>
            <person name="Utturkar S.M."/>
            <person name="Alshibli N."/>
            <person name="Harris A."/>
            <person name="Brown S.D."/>
            <person name="Hazen T.C."/>
        </authorList>
    </citation>
    <scope>NUCLEOTIDE SEQUENCE [LARGE SCALE GENOMIC DNA]</scope>
    <source>
        <strain evidence="2 3">ND2E</strain>
    </source>
</reference>
<feature type="signal peptide" evidence="1">
    <location>
        <begin position="1"/>
        <end position="19"/>
    </location>
</feature>
<dbReference type="OrthoDB" id="6226303at2"/>
<dbReference type="Gene3D" id="2.60.40.680">
    <property type="match status" value="1"/>
</dbReference>
<dbReference type="InterPro" id="IPR013424">
    <property type="entry name" value="Ice-binding_C"/>
</dbReference>
<gene>
    <name evidence="2" type="ORF">ND2E_3881</name>
</gene>
<dbReference type="Proteomes" id="UP000029843">
    <property type="component" value="Unassembled WGS sequence"/>
</dbReference>
<keyword evidence="1" id="KW-0732">Signal</keyword>
<evidence type="ECO:0000256" key="1">
    <source>
        <dbReference type="SAM" id="SignalP"/>
    </source>
</evidence>
<organism evidence="2 3">
    <name type="scientific">Colwellia psychrerythraea</name>
    <name type="common">Vibrio psychroerythus</name>
    <dbReference type="NCBI Taxonomy" id="28229"/>
    <lineage>
        <taxon>Bacteria</taxon>
        <taxon>Pseudomonadati</taxon>
        <taxon>Pseudomonadota</taxon>
        <taxon>Gammaproteobacteria</taxon>
        <taxon>Alteromonadales</taxon>
        <taxon>Colwelliaceae</taxon>
        <taxon>Colwellia</taxon>
    </lineage>
</organism>
<dbReference type="SUPFAM" id="SSF49384">
    <property type="entry name" value="Carbohydrate-binding domain"/>
    <property type="match status" value="1"/>
</dbReference>
<proteinExistence type="predicted"/>
<dbReference type="RefSeq" id="WP_033094886.1">
    <property type="nucleotide sequence ID" value="NZ_JQED01000045.1"/>
</dbReference>
<dbReference type="InterPro" id="IPR008965">
    <property type="entry name" value="CBM2/CBM3_carb-bd_dom_sf"/>
</dbReference>